<gene>
    <name evidence="7" type="ORF">B7C51_19940</name>
</gene>
<dbReference type="PANTHER" id="PTHR31566">
    <property type="entry name" value="CYTOCHROME C BIOGENESIS PROTEIN CCS1, CHLOROPLASTIC"/>
    <property type="match status" value="1"/>
</dbReference>
<dbReference type="AlphaFoldDB" id="A0A1V0UWP1"/>
<dbReference type="Proteomes" id="UP000192727">
    <property type="component" value="Chromosome"/>
</dbReference>
<dbReference type="GO" id="GO:0017004">
    <property type="term" value="P:cytochrome complex assembly"/>
    <property type="evidence" value="ECO:0007669"/>
    <property type="project" value="UniProtKB-KW"/>
</dbReference>
<dbReference type="GeneID" id="64218333"/>
<dbReference type="GO" id="GO:0016020">
    <property type="term" value="C:membrane"/>
    <property type="evidence" value="ECO:0007669"/>
    <property type="project" value="UniProtKB-SubCell"/>
</dbReference>
<dbReference type="PANTHER" id="PTHR31566:SF0">
    <property type="entry name" value="CYTOCHROME C BIOGENESIS PROTEIN CCS1, CHLOROPLASTIC"/>
    <property type="match status" value="1"/>
</dbReference>
<evidence type="ECO:0000256" key="1">
    <source>
        <dbReference type="ARBA" id="ARBA00004141"/>
    </source>
</evidence>
<dbReference type="RefSeq" id="WP_036657875.1">
    <property type="nucleotide sequence ID" value="NZ_CP019794.1"/>
</dbReference>
<organism evidence="7 8">
    <name type="scientific">Paenibacillus larvae subsp. pulvifaciens</name>
    <dbReference type="NCBI Taxonomy" id="1477"/>
    <lineage>
        <taxon>Bacteria</taxon>
        <taxon>Bacillati</taxon>
        <taxon>Bacillota</taxon>
        <taxon>Bacilli</taxon>
        <taxon>Bacillales</taxon>
        <taxon>Paenibacillaceae</taxon>
        <taxon>Paenibacillus</taxon>
    </lineage>
</organism>
<proteinExistence type="predicted"/>
<evidence type="ECO:0000313" key="7">
    <source>
        <dbReference type="EMBL" id="ARF69607.1"/>
    </source>
</evidence>
<keyword evidence="5" id="KW-0472">Membrane</keyword>
<accession>A0A1V0UWP1</accession>
<evidence type="ECO:0000256" key="5">
    <source>
        <dbReference type="ARBA" id="ARBA00023136"/>
    </source>
</evidence>
<keyword evidence="4" id="KW-1133">Transmembrane helix</keyword>
<sequence>MIQNTKCECGHQNPVGTVLCESCGKPTEEYEDSGGILEMRYDGAVRRSQRKDRNVVIKVWSFFSSVRVAIYLIIITLIGAALGSIYPQEDSFLSIDPVTYYKDTYGWTGELYYKLGLSHTYQSWWFVTLLFMIGTSLVICSLDRVLPLYKALNKQQVRKHPSFISRQRISLEQELPAGISAEDWIRQMGQTLKKKHYRVNIDGTALLAEKNRFSRWGPYINHIGLIIFLLAVLMRGLPGWQMDQYIQIREGETKLIPNTSYYLKNEKFTVDFYDENELTQKMKDEGQTLPKSFETKAVLYKCTDRCDDPGQEPVLEQVTSHNIMVNHPLNYQGIKAYQYSYEMDPVLISVTPSLVNKQTGEQIGSFDLKMQNPEKQYKIGPYTLQLKAYFPEFGLDNKGQPVTKSNEPKAPAFIFQLNGPGITENGENFMYFPKQSDKIRFRQDDLNGELGKRFELSVDSMDKVHLSEFVSSLNIRMDRALPFIWVGAAISMIGLVMGFYWQHRRIWIRIDGRKLLLGAHINKNWYAIRKESASALSQNGIKLEDDKRLDRGGNRK</sequence>
<evidence type="ECO:0000256" key="3">
    <source>
        <dbReference type="ARBA" id="ARBA00022748"/>
    </source>
</evidence>
<dbReference type="EMBL" id="CP020557">
    <property type="protein sequence ID" value="ARF69607.1"/>
    <property type="molecule type" value="Genomic_DNA"/>
</dbReference>
<comment type="subcellular location">
    <subcellularLocation>
        <location evidence="1">Membrane</location>
        <topology evidence="1">Multi-pass membrane protein</topology>
    </subcellularLocation>
</comment>
<evidence type="ECO:0000313" key="8">
    <source>
        <dbReference type="Proteomes" id="UP000192727"/>
    </source>
</evidence>
<name>A0A1V0UWP1_9BACL</name>
<keyword evidence="2" id="KW-0812">Transmembrane</keyword>
<reference evidence="7 8" key="1">
    <citation type="submission" date="2017-03" db="EMBL/GenBank/DDBJ databases">
        <title>Paenibacillus larvae genome sequencing.</title>
        <authorList>
            <person name="Dingman D.W."/>
        </authorList>
    </citation>
    <scope>NUCLEOTIDE SEQUENCE [LARGE SCALE GENOMIC DNA]</scope>
    <source>
        <strain evidence="7 8">SAG 10367</strain>
    </source>
</reference>
<evidence type="ECO:0000256" key="2">
    <source>
        <dbReference type="ARBA" id="ARBA00022692"/>
    </source>
</evidence>
<keyword evidence="3" id="KW-0201">Cytochrome c-type biogenesis</keyword>
<dbReference type="InterPro" id="IPR023494">
    <property type="entry name" value="Cyt_c_bgen_Ccs1/CcsB/ResB"/>
</dbReference>
<dbReference type="InterPro" id="IPR007816">
    <property type="entry name" value="ResB-like_domain"/>
</dbReference>
<feature type="domain" description="ResB-like" evidence="6">
    <location>
        <begin position="66"/>
        <end position="531"/>
    </location>
</feature>
<evidence type="ECO:0000259" key="6">
    <source>
        <dbReference type="Pfam" id="PF05140"/>
    </source>
</evidence>
<evidence type="ECO:0000256" key="4">
    <source>
        <dbReference type="ARBA" id="ARBA00022989"/>
    </source>
</evidence>
<protein>
    <submittedName>
        <fullName evidence="7">Cytochrome C biogenesis protein ResB</fullName>
    </submittedName>
</protein>
<dbReference type="Pfam" id="PF05140">
    <property type="entry name" value="ResB"/>
    <property type="match status" value="1"/>
</dbReference>